<dbReference type="GO" id="GO:0000160">
    <property type="term" value="P:phosphorelay signal transduction system"/>
    <property type="evidence" value="ECO:0007669"/>
    <property type="project" value="InterPro"/>
</dbReference>
<dbReference type="EMBL" id="NJGV01000016">
    <property type="protein sequence ID" value="OWY33628.1"/>
    <property type="molecule type" value="Genomic_DNA"/>
</dbReference>
<dbReference type="InterPro" id="IPR011006">
    <property type="entry name" value="CheY-like_superfamily"/>
</dbReference>
<organism evidence="4 5">
    <name type="scientific">Herbaspirillum aquaticum</name>
    <dbReference type="NCBI Taxonomy" id="568783"/>
    <lineage>
        <taxon>Bacteria</taxon>
        <taxon>Pseudomonadati</taxon>
        <taxon>Pseudomonadota</taxon>
        <taxon>Betaproteobacteria</taxon>
        <taxon>Burkholderiales</taxon>
        <taxon>Oxalobacteraceae</taxon>
        <taxon>Herbaspirillum</taxon>
    </lineage>
</organism>
<feature type="domain" description="Response regulatory" evidence="3">
    <location>
        <begin position="9"/>
        <end position="125"/>
    </location>
</feature>
<dbReference type="SUPFAM" id="SSF52172">
    <property type="entry name" value="CheY-like"/>
    <property type="match status" value="1"/>
</dbReference>
<name>A0A225SRH1_9BURK</name>
<dbReference type="RefSeq" id="WP_088756073.1">
    <property type="nucleotide sequence ID" value="NZ_NJGV01000016.1"/>
</dbReference>
<dbReference type="Gene3D" id="3.40.50.2300">
    <property type="match status" value="1"/>
</dbReference>
<keyword evidence="1 2" id="KW-0597">Phosphoprotein</keyword>
<evidence type="ECO:0000256" key="1">
    <source>
        <dbReference type="ARBA" id="ARBA00022553"/>
    </source>
</evidence>
<dbReference type="SMART" id="SM00448">
    <property type="entry name" value="REC"/>
    <property type="match status" value="1"/>
</dbReference>
<protein>
    <submittedName>
        <fullName evidence="4">Response regulator</fullName>
    </submittedName>
</protein>
<dbReference type="PANTHER" id="PTHR44591:SF3">
    <property type="entry name" value="RESPONSE REGULATORY DOMAIN-CONTAINING PROTEIN"/>
    <property type="match status" value="1"/>
</dbReference>
<evidence type="ECO:0000313" key="4">
    <source>
        <dbReference type="EMBL" id="OWY33628.1"/>
    </source>
</evidence>
<dbReference type="InterPro" id="IPR001789">
    <property type="entry name" value="Sig_transdc_resp-reg_receiver"/>
</dbReference>
<comment type="caution">
    <text evidence="4">The sequence shown here is derived from an EMBL/GenBank/DDBJ whole genome shotgun (WGS) entry which is preliminary data.</text>
</comment>
<gene>
    <name evidence="4" type="ORF">CEJ45_15875</name>
</gene>
<evidence type="ECO:0000313" key="5">
    <source>
        <dbReference type="Proteomes" id="UP000214747"/>
    </source>
</evidence>
<keyword evidence="5" id="KW-1185">Reference proteome</keyword>
<dbReference type="Proteomes" id="UP000214747">
    <property type="component" value="Unassembled WGS sequence"/>
</dbReference>
<reference evidence="4 5" key="1">
    <citation type="journal article" date="2010" name="Int. J. Syst. Evol. Microbiol.">
        <title>Reclassification of Herbaspirillum putei as a later heterotypic synonym of Herbaspirillum huttiense, with the description of H. huttiense subsp. huttiense subsp. nov. and H. huttiense subsp. putei subsp. nov., comb. nov., and description of Herbaspirillum aquaticum sp. nov.</title>
        <authorList>
            <person name="Dobritsa A.P."/>
            <person name="Reddy M.C."/>
            <person name="Samadpour M."/>
        </authorList>
    </citation>
    <scope>NUCLEOTIDE SEQUENCE [LARGE SCALE GENOMIC DNA]</scope>
    <source>
        <strain evidence="4 5">IEH 4430</strain>
    </source>
</reference>
<dbReference type="PANTHER" id="PTHR44591">
    <property type="entry name" value="STRESS RESPONSE REGULATOR PROTEIN 1"/>
    <property type="match status" value="1"/>
</dbReference>
<dbReference type="PROSITE" id="PS50110">
    <property type="entry name" value="RESPONSE_REGULATORY"/>
    <property type="match status" value="1"/>
</dbReference>
<dbReference type="InterPro" id="IPR050595">
    <property type="entry name" value="Bact_response_regulator"/>
</dbReference>
<evidence type="ECO:0000259" key="3">
    <source>
        <dbReference type="PROSITE" id="PS50110"/>
    </source>
</evidence>
<dbReference type="AlphaFoldDB" id="A0A225SRH1"/>
<dbReference type="Pfam" id="PF00072">
    <property type="entry name" value="Response_reg"/>
    <property type="match status" value="1"/>
</dbReference>
<evidence type="ECO:0000256" key="2">
    <source>
        <dbReference type="PROSITE-ProRule" id="PRU00169"/>
    </source>
</evidence>
<feature type="modified residue" description="4-aspartylphosphate" evidence="2">
    <location>
        <position position="60"/>
    </location>
</feature>
<sequence>MDGLFRGRTILLVEDNVDVRTIFSEVFKNEGYRVMEATNGREAYDLMMGSDDSVNVVLTDLRMPIMDGFELATLLKNNPRFSSIPIVLQSETPLKNSWRALEVFDALLVKPCLFAEVVSTVKAVQ</sequence>
<accession>A0A225SRH1</accession>
<proteinExistence type="predicted"/>